<dbReference type="SUPFAM" id="SSF53613">
    <property type="entry name" value="Ribokinase-like"/>
    <property type="match status" value="1"/>
</dbReference>
<dbReference type="NCBIfam" id="TIGR00125">
    <property type="entry name" value="cyt_tran_rel"/>
    <property type="match status" value="1"/>
</dbReference>
<comment type="similarity">
    <text evidence="10">In the N-terminal section; belongs to the carbohydrate kinase PfkB family.</text>
</comment>
<keyword evidence="3 10" id="KW-0548">Nucleotidyltransferase</keyword>
<dbReference type="EC" id="2.7.7.70" evidence="10"/>
<name>A0ABV9YSP0_9PSEU</name>
<dbReference type="EMBL" id="JBHSIV010000046">
    <property type="protein sequence ID" value="MFC5065783.1"/>
    <property type="molecule type" value="Genomic_DNA"/>
</dbReference>
<evidence type="ECO:0000313" key="13">
    <source>
        <dbReference type="EMBL" id="MFC5065783.1"/>
    </source>
</evidence>
<evidence type="ECO:0000256" key="3">
    <source>
        <dbReference type="ARBA" id="ARBA00022695"/>
    </source>
</evidence>
<dbReference type="InterPro" id="IPR002173">
    <property type="entry name" value="Carboh/pur_kinase_PfkB_CS"/>
</dbReference>
<comment type="catalytic activity">
    <reaction evidence="9 10">
        <text>D-glycero-beta-D-manno-heptose 1-phosphate + ATP + H(+) = ADP-D-glycero-beta-D-manno-heptose + diphosphate</text>
        <dbReference type="Rhea" id="RHEA:27465"/>
        <dbReference type="ChEBI" id="CHEBI:15378"/>
        <dbReference type="ChEBI" id="CHEBI:30616"/>
        <dbReference type="ChEBI" id="CHEBI:33019"/>
        <dbReference type="ChEBI" id="CHEBI:59967"/>
        <dbReference type="ChEBI" id="CHEBI:61593"/>
        <dbReference type="EC" id="2.7.7.70"/>
    </reaction>
</comment>
<evidence type="ECO:0000259" key="11">
    <source>
        <dbReference type="Pfam" id="PF00294"/>
    </source>
</evidence>
<keyword evidence="5 10" id="KW-0418">Kinase</keyword>
<evidence type="ECO:0000256" key="4">
    <source>
        <dbReference type="ARBA" id="ARBA00022741"/>
    </source>
</evidence>
<comment type="pathway">
    <text evidence="10">Nucleotide-sugar biosynthesis; ADP-L-glycero-beta-D-manno-heptose biosynthesis; ADP-L-glycero-beta-D-manno-heptose from D-glycero-beta-D-manno-heptose 7-phosphate: step 1/4.</text>
</comment>
<protein>
    <recommendedName>
        <fullName evidence="10">Bifunctional protein HldE</fullName>
    </recommendedName>
    <domain>
        <recommendedName>
            <fullName evidence="10">D-beta-D-heptose 7-phosphate kinase</fullName>
            <ecNumber evidence="10">2.7.1.167</ecNumber>
        </recommendedName>
        <alternativeName>
            <fullName evidence="10">D-beta-D-heptose 7-phosphotransferase</fullName>
        </alternativeName>
        <alternativeName>
            <fullName evidence="10">D-glycero-beta-D-manno-heptose-7-phosphate kinase</fullName>
        </alternativeName>
    </domain>
    <domain>
        <recommendedName>
            <fullName evidence="10">D-beta-D-heptose 1-phosphate adenylyltransferase</fullName>
            <ecNumber evidence="10">2.7.7.70</ecNumber>
        </recommendedName>
        <alternativeName>
            <fullName evidence="10">D-glycero-beta-D-manno-heptose 1-phosphate adenylyltransferase</fullName>
        </alternativeName>
    </domain>
</protein>
<dbReference type="HAMAP" id="MF_01603">
    <property type="entry name" value="HldE"/>
    <property type="match status" value="1"/>
</dbReference>
<dbReference type="EC" id="2.7.1.167" evidence="10"/>
<comment type="pathway">
    <text evidence="1">Bacterial outer membrane biogenesis; LPS core biosynthesis.</text>
</comment>
<feature type="domain" description="Cytidyltransferase-like" evidence="12">
    <location>
        <begin position="362"/>
        <end position="468"/>
    </location>
</feature>
<keyword evidence="6 10" id="KW-0067">ATP-binding</keyword>
<feature type="binding site" evidence="10">
    <location>
        <begin position="212"/>
        <end position="215"/>
    </location>
    <ligand>
        <name>ATP</name>
        <dbReference type="ChEBI" id="CHEBI:30616"/>
    </ligand>
</feature>
<gene>
    <name evidence="13" type="primary">rfaE2</name>
    <name evidence="10" type="synonym">hldE</name>
    <name evidence="13" type="ORF">ACFPBZ_26445</name>
</gene>
<evidence type="ECO:0000256" key="1">
    <source>
        <dbReference type="ARBA" id="ARBA00004713"/>
    </source>
</evidence>
<accession>A0ABV9YSP0</accession>
<dbReference type="Pfam" id="PF01467">
    <property type="entry name" value="CTP_transf_like"/>
    <property type="match status" value="1"/>
</dbReference>
<dbReference type="NCBIfam" id="TIGR02199">
    <property type="entry name" value="rfaE_dom_II"/>
    <property type="match status" value="1"/>
</dbReference>
<reference evidence="14" key="1">
    <citation type="journal article" date="2019" name="Int. J. Syst. Evol. Microbiol.">
        <title>The Global Catalogue of Microorganisms (GCM) 10K type strain sequencing project: providing services to taxonomists for standard genome sequencing and annotation.</title>
        <authorList>
            <consortium name="The Broad Institute Genomics Platform"/>
            <consortium name="The Broad Institute Genome Sequencing Center for Infectious Disease"/>
            <person name="Wu L."/>
            <person name="Ma J."/>
        </authorList>
    </citation>
    <scope>NUCLEOTIDE SEQUENCE [LARGE SCALE GENOMIC DNA]</scope>
    <source>
        <strain evidence="14">CGMCC 4.7093</strain>
    </source>
</reference>
<evidence type="ECO:0000256" key="8">
    <source>
        <dbReference type="ARBA" id="ARBA00023277"/>
    </source>
</evidence>
<feature type="region of interest" description="Cytidylyltransferase" evidence="10">
    <location>
        <begin position="362"/>
        <end position="493"/>
    </location>
</feature>
<keyword evidence="4 10" id="KW-0547">Nucleotide-binding</keyword>
<feature type="active site" evidence="10">
    <location>
        <position position="285"/>
    </location>
</feature>
<proteinExistence type="inferred from homology"/>
<evidence type="ECO:0000256" key="2">
    <source>
        <dbReference type="ARBA" id="ARBA00022679"/>
    </source>
</evidence>
<comment type="pathway">
    <text evidence="10">Nucleotide-sugar biosynthesis; ADP-L-glycero-beta-D-manno-heptose biosynthesis; ADP-L-glycero-beta-D-manno-heptose from D-glycero-beta-D-manno-heptose 7-phosphate: step 3/4.</text>
</comment>
<evidence type="ECO:0000256" key="5">
    <source>
        <dbReference type="ARBA" id="ARBA00022777"/>
    </source>
</evidence>
<keyword evidence="14" id="KW-1185">Reference proteome</keyword>
<keyword evidence="8 10" id="KW-0119">Carbohydrate metabolism</keyword>
<dbReference type="InterPro" id="IPR023030">
    <property type="entry name" value="Bifunc_HldE"/>
</dbReference>
<dbReference type="Pfam" id="PF00294">
    <property type="entry name" value="PfkB"/>
    <property type="match status" value="1"/>
</dbReference>
<evidence type="ECO:0000313" key="14">
    <source>
        <dbReference type="Proteomes" id="UP001595947"/>
    </source>
</evidence>
<dbReference type="Gene3D" id="3.40.50.620">
    <property type="entry name" value="HUPs"/>
    <property type="match status" value="1"/>
</dbReference>
<comment type="caution">
    <text evidence="13">The sequence shown here is derived from an EMBL/GenBank/DDBJ whole genome shotgun (WGS) entry which is preliminary data.</text>
</comment>
<keyword evidence="7 10" id="KW-0511">Multifunctional enzyme</keyword>
<dbReference type="PROSITE" id="PS00583">
    <property type="entry name" value="PFKB_KINASES_1"/>
    <property type="match status" value="1"/>
</dbReference>
<comment type="function">
    <text evidence="10">Catalyzes the phosphorylation of D-glycero-D-manno-heptose 7-phosphate at the C-1 position to selectively form D-glycero-beta-D-manno-heptose-1,7-bisphosphate.</text>
</comment>
<evidence type="ECO:0000259" key="12">
    <source>
        <dbReference type="Pfam" id="PF01467"/>
    </source>
</evidence>
<organism evidence="13 14">
    <name type="scientific">Actinomycetospora atypica</name>
    <dbReference type="NCBI Taxonomy" id="1290095"/>
    <lineage>
        <taxon>Bacteria</taxon>
        <taxon>Bacillati</taxon>
        <taxon>Actinomycetota</taxon>
        <taxon>Actinomycetes</taxon>
        <taxon>Pseudonocardiales</taxon>
        <taxon>Pseudonocardiaceae</taxon>
        <taxon>Actinomycetospora</taxon>
    </lineage>
</organism>
<evidence type="ECO:0000256" key="9">
    <source>
        <dbReference type="ARBA" id="ARBA00047428"/>
    </source>
</evidence>
<dbReference type="PANTHER" id="PTHR46969:SF1">
    <property type="entry name" value="BIFUNCTIONAL PROTEIN HLDE"/>
    <property type="match status" value="1"/>
</dbReference>
<evidence type="ECO:0000256" key="7">
    <source>
        <dbReference type="ARBA" id="ARBA00023268"/>
    </source>
</evidence>
<comment type="catalytic activity">
    <reaction evidence="10">
        <text>D-glycero-beta-D-manno-heptose 7-phosphate + ATP = D-glycero-beta-D-manno-heptose 1,7-bisphosphate + ADP + H(+)</text>
        <dbReference type="Rhea" id="RHEA:27473"/>
        <dbReference type="ChEBI" id="CHEBI:15378"/>
        <dbReference type="ChEBI" id="CHEBI:30616"/>
        <dbReference type="ChEBI" id="CHEBI:60204"/>
        <dbReference type="ChEBI" id="CHEBI:60208"/>
        <dbReference type="ChEBI" id="CHEBI:456216"/>
        <dbReference type="EC" id="2.7.1.167"/>
    </reaction>
</comment>
<dbReference type="Gene3D" id="3.40.1190.20">
    <property type="match status" value="1"/>
</dbReference>
<dbReference type="InterPro" id="IPR011611">
    <property type="entry name" value="PfkB_dom"/>
</dbReference>
<keyword evidence="2 10" id="KW-0808">Transferase</keyword>
<dbReference type="InterPro" id="IPR011914">
    <property type="entry name" value="RfaE_dom_II"/>
</dbReference>
<feature type="region of interest" description="Ribokinase" evidence="10">
    <location>
        <begin position="1"/>
        <end position="339"/>
    </location>
</feature>
<dbReference type="GO" id="GO:0016779">
    <property type="term" value="F:nucleotidyltransferase activity"/>
    <property type="evidence" value="ECO:0007669"/>
    <property type="project" value="UniProtKB-KW"/>
</dbReference>
<dbReference type="InterPro" id="IPR014729">
    <property type="entry name" value="Rossmann-like_a/b/a_fold"/>
</dbReference>
<feature type="domain" description="Carbohydrate kinase PfkB" evidence="11">
    <location>
        <begin position="28"/>
        <end position="325"/>
    </location>
</feature>
<evidence type="ECO:0000256" key="10">
    <source>
        <dbReference type="HAMAP-Rule" id="MF_01603"/>
    </source>
</evidence>
<comment type="function">
    <text evidence="10">Catalyzes the ADP transfer from ATP to D-glycero-beta-D-manno-heptose 1-phosphate, yielding ADP-D-glycero-beta-D-manno-heptose.</text>
</comment>
<dbReference type="PANTHER" id="PTHR46969">
    <property type="entry name" value="BIFUNCTIONAL PROTEIN HLDE"/>
    <property type="match status" value="1"/>
</dbReference>
<dbReference type="InterPro" id="IPR029056">
    <property type="entry name" value="Ribokinase-like"/>
</dbReference>
<sequence>MSISVTAPLESAPLAADLPRRLAEVAPRVVVVGDAVLDCWLSGPTRRLSREAPVPVVEVDVTRCAAGGAANTAVNLAALGARVSLVAVVGDDDDGATLRRLLDEAGVDTSALLVAPGRPTAAKRRIVADDAMVARYDTVPADGTVEGFAAVLADALDAGPDATVVCDYAVGGLDDAAVSTVAAHRDRLGVLVVDAHDLARWAPAGPDVVTPNAGEVAVLLGRALDGADRVAAAEAAGGELRTRAGAATVVVTLDRDGALLLPPDLPAHRTWARPAPESRACGAGDSFTAALTLALAAGTPGPTAVELAQAAADVVVGRTGTAVCSTADLSSRVSASGESLSSAAELARLVADHRTAGRRIVFTNGCFDVVHRGHVAYLNQAKRLGDVLVVALNTDEGVARLKGPGRPVNPLADRAAVIGALSCVDHVVSFAEDTPVALLEAVRPDVYAKGGDYTAAMLTESPVVTAYGGRVAILDYLPDRSTTAVVERIRARG</sequence>
<dbReference type="RefSeq" id="WP_378039103.1">
    <property type="nucleotide sequence ID" value="NZ_JBHSIV010000046.1"/>
</dbReference>
<comment type="similarity">
    <text evidence="10">In the C-terminal section; belongs to the cytidylyltransferase family.</text>
</comment>
<comment type="subunit">
    <text evidence="10">Homodimer.</text>
</comment>
<evidence type="ECO:0000256" key="6">
    <source>
        <dbReference type="ARBA" id="ARBA00022840"/>
    </source>
</evidence>
<dbReference type="SUPFAM" id="SSF52374">
    <property type="entry name" value="Nucleotidylyl transferase"/>
    <property type="match status" value="1"/>
</dbReference>
<dbReference type="InterPro" id="IPR004821">
    <property type="entry name" value="Cyt_trans-like"/>
</dbReference>
<dbReference type="Proteomes" id="UP001595947">
    <property type="component" value="Unassembled WGS sequence"/>
</dbReference>